<proteinExistence type="inferred from homology"/>
<dbReference type="EC" id="2.1.1.148" evidence="2"/>
<keyword evidence="2" id="KW-0274">FAD</keyword>
<feature type="binding site" description="in other chain" evidence="2">
    <location>
        <begin position="86"/>
        <end position="90"/>
    </location>
    <ligand>
        <name>dUMP</name>
        <dbReference type="ChEBI" id="CHEBI:246422"/>
        <note>ligand shared between dimeric partners</note>
    </ligand>
</feature>
<feature type="binding site" evidence="2">
    <location>
        <position position="86"/>
    </location>
    <ligand>
        <name>FAD</name>
        <dbReference type="ChEBI" id="CHEBI:57692"/>
        <note>ligand shared between neighboring subunits</note>
    </ligand>
</feature>
<organism evidence="3 4">
    <name type="scientific">Mesotoga infera</name>
    <dbReference type="NCBI Taxonomy" id="1236046"/>
    <lineage>
        <taxon>Bacteria</taxon>
        <taxon>Thermotogati</taxon>
        <taxon>Thermotogota</taxon>
        <taxon>Thermotogae</taxon>
        <taxon>Kosmotogales</taxon>
        <taxon>Kosmotogaceae</taxon>
        <taxon>Mesotoga</taxon>
    </lineage>
</organism>
<keyword evidence="2 3" id="KW-0489">Methyltransferase</keyword>
<dbReference type="HAMAP" id="MF_01408">
    <property type="entry name" value="ThyX"/>
    <property type="match status" value="1"/>
</dbReference>
<dbReference type="GO" id="GO:0004799">
    <property type="term" value="F:thymidylate synthase activity"/>
    <property type="evidence" value="ECO:0007669"/>
    <property type="project" value="TreeGrafter"/>
</dbReference>
<dbReference type="SUPFAM" id="SSF69796">
    <property type="entry name" value="Thymidylate synthase-complementing protein Thy1"/>
    <property type="match status" value="1"/>
</dbReference>
<dbReference type="Proteomes" id="UP000250796">
    <property type="component" value="Chromosome MESINF"/>
</dbReference>
<feature type="binding site" evidence="2">
    <location>
        <begin position="75"/>
        <end position="78"/>
    </location>
    <ligand>
        <name>dUMP</name>
        <dbReference type="ChEBI" id="CHEBI:246422"/>
        <note>ligand shared between dimeric partners</note>
    </ligand>
</feature>
<comment type="pathway">
    <text evidence="2">Pyrimidine metabolism; dTTP biosynthesis.</text>
</comment>
<dbReference type="NCBIfam" id="TIGR02170">
    <property type="entry name" value="thyX"/>
    <property type="match status" value="1"/>
</dbReference>
<keyword evidence="4" id="KW-1185">Reference proteome</keyword>
<dbReference type="GO" id="GO:0006231">
    <property type="term" value="P:dTMP biosynthetic process"/>
    <property type="evidence" value="ECO:0007669"/>
    <property type="project" value="UniProtKB-UniRule"/>
</dbReference>
<comment type="function">
    <text evidence="2">Catalyzes the reductive methylation of 2'-deoxyuridine-5'-monophosphate (dUMP) to 2'-deoxythymidine-5'-monophosphate (dTMP) while utilizing 5,10-methylenetetrahydrofolate (mTHF) as the methyl donor, and NADPH and FADH(2) as the reductant.</text>
</comment>
<accession>A0A7Z7LHC0</accession>
<dbReference type="InterPro" id="IPR036098">
    <property type="entry name" value="Thymidylate_synthase_ThyX_sf"/>
</dbReference>
<comment type="cofactor">
    <cofactor evidence="2">
        <name>FAD</name>
        <dbReference type="ChEBI" id="CHEBI:57692"/>
    </cofactor>
    <text evidence="2">Binds 4 FAD per tetramer. Each FAD binding site is formed by three monomers.</text>
</comment>
<reference evidence="3 4" key="1">
    <citation type="submission" date="2017-01" db="EMBL/GenBank/DDBJ databases">
        <authorList>
            <person name="Erauso G."/>
        </authorList>
    </citation>
    <scope>NUCLEOTIDE SEQUENCE [LARGE SCALE GENOMIC DNA]</scope>
    <source>
        <strain evidence="3">MESINF1</strain>
    </source>
</reference>
<feature type="binding site" evidence="2">
    <location>
        <position position="183"/>
    </location>
    <ligand>
        <name>dUMP</name>
        <dbReference type="ChEBI" id="CHEBI:246422"/>
        <note>ligand shared between dimeric partners</note>
    </ligand>
</feature>
<evidence type="ECO:0000313" key="4">
    <source>
        <dbReference type="Proteomes" id="UP000250796"/>
    </source>
</evidence>
<name>A0A7Z7LHC0_9BACT</name>
<feature type="binding site" evidence="2">
    <location>
        <begin position="78"/>
        <end position="80"/>
    </location>
    <ligand>
        <name>FAD</name>
        <dbReference type="ChEBI" id="CHEBI:57692"/>
        <note>ligand shared between neighboring subunits</note>
    </ligand>
</feature>
<feature type="binding site" evidence="2">
    <location>
        <position position="55"/>
    </location>
    <ligand>
        <name>FAD</name>
        <dbReference type="ChEBI" id="CHEBI:57692"/>
        <note>ligand shared between neighboring subunits</note>
    </ligand>
</feature>
<keyword evidence="1 2" id="KW-0808">Transferase</keyword>
<feature type="binding site" evidence="2">
    <location>
        <begin position="172"/>
        <end position="174"/>
    </location>
    <ligand>
        <name>FAD</name>
        <dbReference type="ChEBI" id="CHEBI:57692"/>
        <note>ligand shared between neighboring subunits</note>
    </ligand>
</feature>
<comment type="catalytic activity">
    <reaction evidence="2">
        <text>dUMP + (6R)-5,10-methylene-5,6,7,8-tetrahydrofolate + NADPH + H(+) = dTMP + (6S)-5,6,7,8-tetrahydrofolate + NADP(+)</text>
        <dbReference type="Rhea" id="RHEA:29043"/>
        <dbReference type="ChEBI" id="CHEBI:15378"/>
        <dbReference type="ChEBI" id="CHEBI:15636"/>
        <dbReference type="ChEBI" id="CHEBI:57453"/>
        <dbReference type="ChEBI" id="CHEBI:57783"/>
        <dbReference type="ChEBI" id="CHEBI:58349"/>
        <dbReference type="ChEBI" id="CHEBI:63528"/>
        <dbReference type="ChEBI" id="CHEBI:246422"/>
        <dbReference type="EC" id="2.1.1.148"/>
    </reaction>
</comment>
<gene>
    <name evidence="2 3" type="primary">thyX</name>
    <name evidence="3" type="ORF">MESINF_2108</name>
</gene>
<evidence type="ECO:0000256" key="2">
    <source>
        <dbReference type="HAMAP-Rule" id="MF_01408"/>
    </source>
</evidence>
<protein>
    <recommendedName>
        <fullName evidence="2">Flavin-dependent thymidylate synthase</fullName>
        <shortName evidence="2">FDTS</shortName>
        <ecNumber evidence="2">2.1.1.148</ecNumber>
    </recommendedName>
    <alternativeName>
        <fullName evidence="2">FAD-dependent thymidylate synthase</fullName>
    </alternativeName>
    <alternativeName>
        <fullName evidence="2">Thymidylate synthase ThyX</fullName>
        <shortName evidence="2">TS</shortName>
        <shortName evidence="2">TSase</shortName>
    </alternativeName>
</protein>
<dbReference type="PROSITE" id="PS51331">
    <property type="entry name" value="THYX"/>
    <property type="match status" value="1"/>
</dbReference>
<dbReference type="AlphaFoldDB" id="A0A7Z7LHC0"/>
<dbReference type="CDD" id="cd20175">
    <property type="entry name" value="ThyX"/>
    <property type="match status" value="1"/>
</dbReference>
<dbReference type="EMBL" id="LS974202">
    <property type="protein sequence ID" value="SSC13548.1"/>
    <property type="molecule type" value="Genomic_DNA"/>
</dbReference>
<dbReference type="GO" id="GO:0006235">
    <property type="term" value="P:dTTP biosynthetic process"/>
    <property type="evidence" value="ECO:0007669"/>
    <property type="project" value="UniProtKB-UniRule"/>
</dbReference>
<feature type="binding site" evidence="2">
    <location>
        <position position="178"/>
    </location>
    <ligand>
        <name>FAD</name>
        <dbReference type="ChEBI" id="CHEBI:57692"/>
        <note>ligand shared between neighboring subunits</note>
    </ligand>
</feature>
<comment type="subunit">
    <text evidence="2">Homotetramer.</text>
</comment>
<dbReference type="PANTHER" id="PTHR34934">
    <property type="entry name" value="FLAVIN-DEPENDENT THYMIDYLATE SYNTHASE"/>
    <property type="match status" value="1"/>
</dbReference>
<dbReference type="GO" id="GO:0032259">
    <property type="term" value="P:methylation"/>
    <property type="evidence" value="ECO:0007669"/>
    <property type="project" value="UniProtKB-KW"/>
</dbReference>
<feature type="binding site" description="in other chain" evidence="2">
    <location>
        <position position="156"/>
    </location>
    <ligand>
        <name>dUMP</name>
        <dbReference type="ChEBI" id="CHEBI:246422"/>
        <note>ligand shared between dimeric partners</note>
    </ligand>
</feature>
<keyword evidence="2" id="KW-0545">Nucleotide biosynthesis</keyword>
<keyword evidence="2" id="KW-0285">Flavoprotein</keyword>
<dbReference type="GO" id="GO:0050797">
    <property type="term" value="F:thymidylate synthase (FAD) activity"/>
    <property type="evidence" value="ECO:0007669"/>
    <property type="project" value="UniProtKB-UniRule"/>
</dbReference>
<dbReference type="Pfam" id="PF02511">
    <property type="entry name" value="Thy1"/>
    <property type="match status" value="1"/>
</dbReference>
<dbReference type="UniPathway" id="UPA00575"/>
<evidence type="ECO:0000256" key="1">
    <source>
        <dbReference type="ARBA" id="ARBA00022679"/>
    </source>
</evidence>
<dbReference type="Gene3D" id="3.30.1360.170">
    <property type="match status" value="1"/>
</dbReference>
<keyword evidence="2" id="KW-0521">NADP</keyword>
<dbReference type="GO" id="GO:0050660">
    <property type="term" value="F:flavin adenine dinucleotide binding"/>
    <property type="evidence" value="ECO:0007669"/>
    <property type="project" value="UniProtKB-UniRule"/>
</dbReference>
<sequence length="233" mass="27338">MVIKVLDKGFVELVEILGDDNSVVQAARTSYGRGLTNPERDRKLINYLMEHGHHSPFEHVIFKFHIKLPIFVMRQLVRHRIASINERSGRYTQFEEEWFLPDEIRVPDPEDRQKSIPFDDKELNRKALEIMRESMENSFKAYEELISMGVAREMARIILPISMYTEAYWTINLRSMMNFLNQRADSHAQYEIQKYALAIAGILKEKCPISYEAFLKYRYEGDLLVGGVENETV</sequence>
<dbReference type="InterPro" id="IPR003669">
    <property type="entry name" value="Thymidylate_synthase_ThyX"/>
</dbReference>
<comment type="similarity">
    <text evidence="2">Belongs to the thymidylate synthase ThyX family.</text>
</comment>
<dbReference type="GO" id="GO:0070402">
    <property type="term" value="F:NADPH binding"/>
    <property type="evidence" value="ECO:0007669"/>
    <property type="project" value="TreeGrafter"/>
</dbReference>
<dbReference type="PANTHER" id="PTHR34934:SF1">
    <property type="entry name" value="FLAVIN-DEPENDENT THYMIDYLATE SYNTHASE"/>
    <property type="match status" value="1"/>
</dbReference>
<evidence type="ECO:0000313" key="3">
    <source>
        <dbReference type="EMBL" id="SSC13548.1"/>
    </source>
</evidence>
<dbReference type="RefSeq" id="WP_169699687.1">
    <property type="nucleotide sequence ID" value="NZ_LS974202.1"/>
</dbReference>
<feature type="active site" description="Involved in ionization of N3 of dUMP, leading to its activation" evidence="2">
    <location>
        <position position="183"/>
    </location>
</feature>
<dbReference type="KEGG" id="minf:MESINF_2108"/>